<organism evidence="2 3">
    <name type="scientific">Catenulispora acidiphila (strain DSM 44928 / JCM 14897 / NBRC 102108 / NRRL B-24433 / ID139908)</name>
    <dbReference type="NCBI Taxonomy" id="479433"/>
    <lineage>
        <taxon>Bacteria</taxon>
        <taxon>Bacillati</taxon>
        <taxon>Actinomycetota</taxon>
        <taxon>Actinomycetes</taxon>
        <taxon>Catenulisporales</taxon>
        <taxon>Catenulisporaceae</taxon>
        <taxon>Catenulispora</taxon>
    </lineage>
</organism>
<dbReference type="InterPro" id="IPR022291">
    <property type="entry name" value="Bacteriocin_synth_cyclodeHase"/>
</dbReference>
<dbReference type="eggNOG" id="COG1944">
    <property type="taxonomic scope" value="Bacteria"/>
</dbReference>
<accession>C7QI20</accession>
<dbReference type="Gene3D" id="3.30.160.660">
    <property type="match status" value="1"/>
</dbReference>
<dbReference type="Gene3D" id="3.30.1330.230">
    <property type="match status" value="1"/>
</dbReference>
<dbReference type="PANTHER" id="PTHR37809">
    <property type="entry name" value="RIBOSOMAL PROTEIN S12 METHYLTHIOTRANSFERASE ACCESSORY FACTOR YCAO"/>
    <property type="match status" value="1"/>
</dbReference>
<evidence type="ECO:0000313" key="3">
    <source>
        <dbReference type="Proteomes" id="UP000000851"/>
    </source>
</evidence>
<dbReference type="AlphaFoldDB" id="C7QI20"/>
<dbReference type="Pfam" id="PF02624">
    <property type="entry name" value="YcaO"/>
    <property type="match status" value="1"/>
</dbReference>
<keyword evidence="3" id="KW-1185">Reference proteome</keyword>
<dbReference type="HOGENOM" id="CLU_020793_1_0_11"/>
<dbReference type="PANTHER" id="PTHR37809:SF1">
    <property type="entry name" value="RIBOSOMAL PROTEIN S12 METHYLTHIOTRANSFERASE ACCESSORY FACTOR YCAO"/>
    <property type="match status" value="1"/>
</dbReference>
<dbReference type="NCBIfam" id="TIGR03604">
    <property type="entry name" value="TOMM_cyclo_SagD"/>
    <property type="match status" value="1"/>
</dbReference>
<evidence type="ECO:0000313" key="2">
    <source>
        <dbReference type="EMBL" id="ACU73065.1"/>
    </source>
</evidence>
<dbReference type="NCBIfam" id="TIGR03882">
    <property type="entry name" value="cyclo_dehyd_2"/>
    <property type="match status" value="1"/>
</dbReference>
<dbReference type="Proteomes" id="UP000000851">
    <property type="component" value="Chromosome"/>
</dbReference>
<dbReference type="STRING" id="479433.Caci_4201"/>
<name>C7QI20_CATAD</name>
<dbReference type="InterPro" id="IPR027624">
    <property type="entry name" value="TOMM_cyclo_SagD"/>
</dbReference>
<dbReference type="EMBL" id="CP001700">
    <property type="protein sequence ID" value="ACU73065.1"/>
    <property type="molecule type" value="Genomic_DNA"/>
</dbReference>
<dbReference type="RefSeq" id="WP_015792794.1">
    <property type="nucleotide sequence ID" value="NC_013131.1"/>
</dbReference>
<dbReference type="Gene3D" id="3.40.50.720">
    <property type="entry name" value="NAD(P)-binding Rossmann-like Domain"/>
    <property type="match status" value="1"/>
</dbReference>
<proteinExistence type="predicted"/>
<dbReference type="Gene3D" id="3.30.40.250">
    <property type="match status" value="1"/>
</dbReference>
<reference evidence="2 3" key="1">
    <citation type="journal article" date="2009" name="Stand. Genomic Sci.">
        <title>Complete genome sequence of Catenulispora acidiphila type strain (ID 139908).</title>
        <authorList>
            <person name="Copeland A."/>
            <person name="Lapidus A."/>
            <person name="Glavina Del Rio T."/>
            <person name="Nolan M."/>
            <person name="Lucas S."/>
            <person name="Chen F."/>
            <person name="Tice H."/>
            <person name="Cheng J.F."/>
            <person name="Bruce D."/>
            <person name="Goodwin L."/>
            <person name="Pitluck S."/>
            <person name="Mikhailova N."/>
            <person name="Pati A."/>
            <person name="Ivanova N."/>
            <person name="Mavromatis K."/>
            <person name="Chen A."/>
            <person name="Palaniappan K."/>
            <person name="Chain P."/>
            <person name="Land M."/>
            <person name="Hauser L."/>
            <person name="Chang Y.J."/>
            <person name="Jeffries C.D."/>
            <person name="Chertkov O."/>
            <person name="Brettin T."/>
            <person name="Detter J.C."/>
            <person name="Han C."/>
            <person name="Ali Z."/>
            <person name="Tindall B.J."/>
            <person name="Goker M."/>
            <person name="Bristow J."/>
            <person name="Eisen J.A."/>
            <person name="Markowitz V."/>
            <person name="Hugenholtz P."/>
            <person name="Kyrpides N.C."/>
            <person name="Klenk H.P."/>
        </authorList>
    </citation>
    <scope>NUCLEOTIDE SEQUENCE [LARGE SCALE GENOMIC DNA]</scope>
    <source>
        <strain evidence="3">DSM 44928 / JCM 14897 / NBRC 102108 / NRRL B-24433 / ID139908</strain>
    </source>
</reference>
<feature type="domain" description="YcaO" evidence="1">
    <location>
        <begin position="264"/>
        <end position="647"/>
    </location>
</feature>
<dbReference type="InterPro" id="IPR003776">
    <property type="entry name" value="YcaO-like_dom"/>
</dbReference>
<dbReference type="OrthoDB" id="2379922at2"/>
<dbReference type="InParanoid" id="C7QI20"/>
<gene>
    <name evidence="2" type="ordered locus">Caci_4201</name>
</gene>
<evidence type="ECO:0000259" key="1">
    <source>
        <dbReference type="PROSITE" id="PS51664"/>
    </source>
</evidence>
<dbReference type="KEGG" id="cai:Caci_4201"/>
<dbReference type="PROSITE" id="PS51664">
    <property type="entry name" value="YCAO"/>
    <property type="match status" value="1"/>
</dbReference>
<protein>
    <recommendedName>
        <fullName evidence="1">YcaO domain-containing protein</fullName>
    </recommendedName>
</protein>
<sequence length="647" mass="70477">MRTLTPVEELTRLLGEYAARDGRGPDKVPTVVELGGEDLLAFERSPLREAGEARPDLRDADIFLTSRAVLIGPRRSARSERSELSARSARSQRSERGCGHCLALRLQRMQPVHERDLLETSPGAHRAGVWPDVGDQLAAAAWAAFRHAELVPAGDLPKVWRIDIRTLMMTAAALLPDSRCPSCGDLDPEPPDLDLGAPRKPSAEAYRLRHPEDFAVPVEALVNTVCGVLAPATSAALASPTTAPVAGSAAVRGPTGLHDLSWSGQANSYAASARLAVFEGLERHAGTMRRRPGLVVGSYTELADRALNPSDCTAYSADSYLQDEHLTPFDPDRTIPWVPGYSLRDKRSVLVPVRLAFYGWDGGAELFSFECSNGCASGGCLTEAVLFGLLELIERDAFLLAWYGGALLPEIDTGSLDRTARAMLSRARLQGYDVRLFDNRIDLPVPVVTGVARRRDGGDGLFSFAAGAGMDPAAAVEAALGEILTYIPSMRHRVRARREELVAMTRDFSLVSGLADHPALFGLPEMQEHAWRYTRHADPMPVAELYHEWLRVRPATDDLADDVRFLVDEVARRGSDVIVVDQTSAEQQAAGLSGVRVIAPGLLPIDFGWGRQRALRAPRMFSALRHAGLRESDLTAEELHMVPHPFP</sequence>